<dbReference type="eggNOG" id="ENOG5033ZE0">
    <property type="taxonomic scope" value="Bacteria"/>
</dbReference>
<gene>
    <name evidence="1" type="ORF">BN938_1750</name>
</gene>
<dbReference type="STRING" id="1433126.BN938_1750"/>
<organism evidence="1 2">
    <name type="scientific">Mucinivorans hirudinis</name>
    <dbReference type="NCBI Taxonomy" id="1433126"/>
    <lineage>
        <taxon>Bacteria</taxon>
        <taxon>Pseudomonadati</taxon>
        <taxon>Bacteroidota</taxon>
        <taxon>Bacteroidia</taxon>
        <taxon>Bacteroidales</taxon>
        <taxon>Rikenellaceae</taxon>
        <taxon>Mucinivorans</taxon>
    </lineage>
</organism>
<dbReference type="GO" id="GO:0003676">
    <property type="term" value="F:nucleic acid binding"/>
    <property type="evidence" value="ECO:0007669"/>
    <property type="project" value="InterPro"/>
</dbReference>
<dbReference type="EMBL" id="HG934468">
    <property type="protein sequence ID" value="CDN31830.1"/>
    <property type="molecule type" value="Genomic_DNA"/>
</dbReference>
<dbReference type="SUPFAM" id="SSF53098">
    <property type="entry name" value="Ribonuclease H-like"/>
    <property type="match status" value="1"/>
</dbReference>
<evidence type="ECO:0000313" key="1">
    <source>
        <dbReference type="EMBL" id="CDN31830.1"/>
    </source>
</evidence>
<dbReference type="HOGENOM" id="CLU_2451361_0_0_10"/>
<evidence type="ECO:0000313" key="2">
    <source>
        <dbReference type="Proteomes" id="UP000027616"/>
    </source>
</evidence>
<accession>A0A060R8L3</accession>
<dbReference type="InterPro" id="IPR036397">
    <property type="entry name" value="RNaseH_sf"/>
</dbReference>
<keyword evidence="2" id="KW-1185">Reference proteome</keyword>
<dbReference type="InterPro" id="IPR012337">
    <property type="entry name" value="RNaseH-like_sf"/>
</dbReference>
<sequence>MNVNSHFYDMRKLCELRGILLEVCDELELPEPVFVNVMSLKKFATGNGKASKVDMIKAAESKYNFHAKNDDEADAFWIFKYYCNKYRVF</sequence>
<protein>
    <submittedName>
        <fullName evidence="1">Uncharacterized protein</fullName>
    </submittedName>
</protein>
<dbReference type="Proteomes" id="UP000027616">
    <property type="component" value="Chromosome I"/>
</dbReference>
<dbReference type="KEGG" id="rbc:BN938_1750"/>
<dbReference type="Gene3D" id="3.30.420.10">
    <property type="entry name" value="Ribonuclease H-like superfamily/Ribonuclease H"/>
    <property type="match status" value="1"/>
</dbReference>
<reference evidence="1 2" key="1">
    <citation type="journal article" date="2015" name="Genome Announc.">
        <title>Complete Genome Sequence of the Novel Leech Symbiont Mucinivorans hirudinis M3T.</title>
        <authorList>
            <person name="Nelson M.C."/>
            <person name="Bomar L."/>
            <person name="Graf J."/>
        </authorList>
    </citation>
    <scope>NUCLEOTIDE SEQUENCE [LARGE SCALE GENOMIC DNA]</scope>
    <source>
        <strain evidence="2">M3</strain>
    </source>
</reference>
<dbReference type="AlphaFoldDB" id="A0A060R8L3"/>
<proteinExistence type="predicted"/>
<name>A0A060R8L3_9BACT</name>